<evidence type="ECO:0000259" key="3">
    <source>
        <dbReference type="Pfam" id="PF00501"/>
    </source>
</evidence>
<dbReference type="GO" id="GO:0004467">
    <property type="term" value="F:long-chain fatty acid-CoA ligase activity"/>
    <property type="evidence" value="ECO:0007669"/>
    <property type="project" value="TreeGrafter"/>
</dbReference>
<dbReference type="AlphaFoldDB" id="A0A916YMI4"/>
<comment type="caution">
    <text evidence="4">The sequence shown here is derived from an EMBL/GenBank/DDBJ whole genome shotgun (WGS) entry which is preliminary data.</text>
</comment>
<organism evidence="4 5">
    <name type="scientific">Emticicia aquatilis</name>
    <dbReference type="NCBI Taxonomy" id="1537369"/>
    <lineage>
        <taxon>Bacteria</taxon>
        <taxon>Pseudomonadati</taxon>
        <taxon>Bacteroidota</taxon>
        <taxon>Cytophagia</taxon>
        <taxon>Cytophagales</taxon>
        <taxon>Leadbetterellaceae</taxon>
        <taxon>Emticicia</taxon>
    </lineage>
</organism>
<dbReference type="RefSeq" id="WP_188765467.1">
    <property type="nucleotide sequence ID" value="NZ_BMKK01000003.1"/>
</dbReference>
<dbReference type="Pfam" id="PF00501">
    <property type="entry name" value="AMP-binding"/>
    <property type="match status" value="1"/>
</dbReference>
<dbReference type="Gene3D" id="3.40.50.12780">
    <property type="entry name" value="N-terminal domain of ligase-like"/>
    <property type="match status" value="2"/>
</dbReference>
<evidence type="ECO:0000313" key="4">
    <source>
        <dbReference type="EMBL" id="GGD51954.1"/>
    </source>
</evidence>
<dbReference type="PROSITE" id="PS00455">
    <property type="entry name" value="AMP_BINDING"/>
    <property type="match status" value="1"/>
</dbReference>
<accession>A0A916YMI4</accession>
<dbReference type="GO" id="GO:0016020">
    <property type="term" value="C:membrane"/>
    <property type="evidence" value="ECO:0007669"/>
    <property type="project" value="TreeGrafter"/>
</dbReference>
<dbReference type="InterPro" id="IPR020845">
    <property type="entry name" value="AMP-binding_CS"/>
</dbReference>
<sequence length="588" mass="66588">MSQPINRVFELLDTSIAKYNKPDVFASKIKGEWHRLTANDFLQAINQLSLGLLSIGIEKDDKIAVISESRPEWNIVDFAIQQVGAIGVPLYPNITVDDYSYIFNDASIKLVFVGDADLLKKAQEAAKEAPSVQEIYCFDKIVGNNYWKEILEKANSKDGEKLESIKQGIRTDDLLTIIYTSGTTGNPKGVMLSHRNLISNFESCRDNFPIDETCRALSFLPLNHVYERMVLYLYMSKGMSIYYAQNMATIADDLRDVQPHIFTTVPRLLEKVYDKIVAKGYELSGLKRRIFLWALDLGLKYDPNQEFGAWYSFQLKWARKLVFSKWQEALGGNIRMICSGAAALQPRLARVFWAAGIPVSEGYGMTETSPVIATNRVMPLDLRIGTVGPIIDGTTVKIAEDGEILVKGPNVMLGYYNKPELTKEVIDHDGWLHTGDIGKLEEGKYLKITDRKKEIFKTSGGKYVAPQVLENKMKESVYIEQMMVVGESQKFPAALIIPEFVSLREWCKSQGIAYTSDAEMIKNQQVLKLIFGEIARFNKEFASYEQVKKFTLLSNPWTVEGGEITPTLKPKRKAIMAKYKDVIDRMYE</sequence>
<dbReference type="CDD" id="cd05907">
    <property type="entry name" value="VL_LC_FACS_like"/>
    <property type="match status" value="1"/>
</dbReference>
<dbReference type="Proteomes" id="UP000609064">
    <property type="component" value="Unassembled WGS sequence"/>
</dbReference>
<reference evidence="4" key="1">
    <citation type="journal article" date="2014" name="Int. J. Syst. Evol. Microbiol.">
        <title>Complete genome sequence of Corynebacterium casei LMG S-19264T (=DSM 44701T), isolated from a smear-ripened cheese.</title>
        <authorList>
            <consortium name="US DOE Joint Genome Institute (JGI-PGF)"/>
            <person name="Walter F."/>
            <person name="Albersmeier A."/>
            <person name="Kalinowski J."/>
            <person name="Ruckert C."/>
        </authorList>
    </citation>
    <scope>NUCLEOTIDE SEQUENCE</scope>
    <source>
        <strain evidence="4">CGMCC 1.15958</strain>
    </source>
</reference>
<dbReference type="PANTHER" id="PTHR43272:SF33">
    <property type="entry name" value="AMP-BINDING DOMAIN-CONTAINING PROTEIN-RELATED"/>
    <property type="match status" value="1"/>
</dbReference>
<dbReference type="InterPro" id="IPR000873">
    <property type="entry name" value="AMP-dep_synth/lig_dom"/>
</dbReference>
<reference evidence="4" key="2">
    <citation type="submission" date="2020-09" db="EMBL/GenBank/DDBJ databases">
        <authorList>
            <person name="Sun Q."/>
            <person name="Zhou Y."/>
        </authorList>
    </citation>
    <scope>NUCLEOTIDE SEQUENCE</scope>
    <source>
        <strain evidence="4">CGMCC 1.15958</strain>
    </source>
</reference>
<dbReference type="PANTHER" id="PTHR43272">
    <property type="entry name" value="LONG-CHAIN-FATTY-ACID--COA LIGASE"/>
    <property type="match status" value="1"/>
</dbReference>
<evidence type="ECO:0000313" key="5">
    <source>
        <dbReference type="Proteomes" id="UP000609064"/>
    </source>
</evidence>
<feature type="domain" description="AMP-dependent synthetase/ligase" evidence="3">
    <location>
        <begin position="24"/>
        <end position="416"/>
    </location>
</feature>
<proteinExistence type="predicted"/>
<dbReference type="EMBL" id="BMKK01000003">
    <property type="protein sequence ID" value="GGD51954.1"/>
    <property type="molecule type" value="Genomic_DNA"/>
</dbReference>
<dbReference type="Pfam" id="PF23562">
    <property type="entry name" value="AMP-binding_C_3"/>
    <property type="match status" value="1"/>
</dbReference>
<dbReference type="InterPro" id="IPR042099">
    <property type="entry name" value="ANL_N_sf"/>
</dbReference>
<keyword evidence="2" id="KW-0067">ATP-binding</keyword>
<dbReference type="SUPFAM" id="SSF56801">
    <property type="entry name" value="Acetyl-CoA synthetase-like"/>
    <property type="match status" value="1"/>
</dbReference>
<protein>
    <submittedName>
        <fullName evidence="4">AMP-dependent synthetase</fullName>
    </submittedName>
</protein>
<name>A0A916YMI4_9BACT</name>
<dbReference type="GO" id="GO:0005524">
    <property type="term" value="F:ATP binding"/>
    <property type="evidence" value="ECO:0007669"/>
    <property type="project" value="UniProtKB-KW"/>
</dbReference>
<keyword evidence="1" id="KW-0547">Nucleotide-binding</keyword>
<evidence type="ECO:0000256" key="1">
    <source>
        <dbReference type="ARBA" id="ARBA00022741"/>
    </source>
</evidence>
<evidence type="ECO:0000256" key="2">
    <source>
        <dbReference type="ARBA" id="ARBA00022840"/>
    </source>
</evidence>
<gene>
    <name evidence="4" type="primary">fadD</name>
    <name evidence="4" type="ORF">GCM10011514_15250</name>
</gene>
<keyword evidence="5" id="KW-1185">Reference proteome</keyword>